<keyword evidence="1" id="KW-0472">Membrane</keyword>
<dbReference type="KEGG" id="mcha:111004580"/>
<accession>A0A6J1BQP5</accession>
<dbReference type="Proteomes" id="UP000504603">
    <property type="component" value="Unplaced"/>
</dbReference>
<evidence type="ECO:0000256" key="1">
    <source>
        <dbReference type="SAM" id="Phobius"/>
    </source>
</evidence>
<keyword evidence="1" id="KW-0812">Transmembrane</keyword>
<dbReference type="OrthoDB" id="448280at2759"/>
<feature type="non-terminal residue" evidence="3">
    <location>
        <position position="104"/>
    </location>
</feature>
<dbReference type="GeneID" id="111004580"/>
<organism evidence="2 3">
    <name type="scientific">Momordica charantia</name>
    <name type="common">Bitter gourd</name>
    <name type="synonym">Balsam pear</name>
    <dbReference type="NCBI Taxonomy" id="3673"/>
    <lineage>
        <taxon>Eukaryota</taxon>
        <taxon>Viridiplantae</taxon>
        <taxon>Streptophyta</taxon>
        <taxon>Embryophyta</taxon>
        <taxon>Tracheophyta</taxon>
        <taxon>Spermatophyta</taxon>
        <taxon>Magnoliopsida</taxon>
        <taxon>eudicotyledons</taxon>
        <taxon>Gunneridae</taxon>
        <taxon>Pentapetalae</taxon>
        <taxon>rosids</taxon>
        <taxon>fabids</taxon>
        <taxon>Cucurbitales</taxon>
        <taxon>Cucurbitaceae</taxon>
        <taxon>Momordiceae</taxon>
        <taxon>Momordica</taxon>
    </lineage>
</organism>
<keyword evidence="1" id="KW-1133">Transmembrane helix</keyword>
<evidence type="ECO:0000313" key="3">
    <source>
        <dbReference type="RefSeq" id="XP_022131322.1"/>
    </source>
</evidence>
<reference evidence="3" key="1">
    <citation type="submission" date="2025-08" db="UniProtKB">
        <authorList>
            <consortium name="RefSeq"/>
        </authorList>
    </citation>
    <scope>IDENTIFICATION</scope>
</reference>
<feature type="transmembrane region" description="Helical" evidence="1">
    <location>
        <begin position="59"/>
        <end position="78"/>
    </location>
</feature>
<dbReference type="AlphaFoldDB" id="A0A6J1BQP5"/>
<keyword evidence="2" id="KW-1185">Reference proteome</keyword>
<gene>
    <name evidence="3" type="primary">LOC111004580</name>
</gene>
<proteinExistence type="predicted"/>
<evidence type="ECO:0000313" key="2">
    <source>
        <dbReference type="Proteomes" id="UP000504603"/>
    </source>
</evidence>
<protein>
    <submittedName>
        <fullName evidence="3">Fe(2+) transport protein 3, chloroplastic-like</fullName>
    </submittedName>
</protein>
<dbReference type="RefSeq" id="XP_022131322.1">
    <property type="nucleotide sequence ID" value="XM_022275630.1"/>
</dbReference>
<sequence>MFFFQDFFQMLCLQRLRDQTRLLSQSLLRTISESMGNSSCGVSELELCRDESAALNFKLIAIASILASGVIGIAIPLFGKQRRLLKTDGNLFVAAKAFAAGVIL</sequence>
<name>A0A6J1BQP5_MOMCH</name>